<dbReference type="AlphaFoldDB" id="A0A0E9V579"/>
<name>A0A0E9V579_ANGAN</name>
<reference evidence="1" key="2">
    <citation type="journal article" date="2015" name="Fish Shellfish Immunol.">
        <title>Early steps in the European eel (Anguilla anguilla)-Vibrio vulnificus interaction in the gills: Role of the RtxA13 toxin.</title>
        <authorList>
            <person name="Callol A."/>
            <person name="Pajuelo D."/>
            <person name="Ebbesson L."/>
            <person name="Teles M."/>
            <person name="MacKenzie S."/>
            <person name="Amaro C."/>
        </authorList>
    </citation>
    <scope>NUCLEOTIDE SEQUENCE</scope>
</reference>
<evidence type="ECO:0000313" key="1">
    <source>
        <dbReference type="EMBL" id="JAH72388.1"/>
    </source>
</evidence>
<proteinExistence type="predicted"/>
<dbReference type="EMBL" id="GBXM01036189">
    <property type="protein sequence ID" value="JAH72388.1"/>
    <property type="molecule type" value="Transcribed_RNA"/>
</dbReference>
<accession>A0A0E9V579</accession>
<sequence>MLPLVFLVLPAKLFEYKAELGVKLAIRTRRIKQRRFHTKKGIKAEGTYEVSC</sequence>
<reference evidence="1" key="1">
    <citation type="submission" date="2014-11" db="EMBL/GenBank/DDBJ databases">
        <authorList>
            <person name="Amaro Gonzalez C."/>
        </authorList>
    </citation>
    <scope>NUCLEOTIDE SEQUENCE</scope>
</reference>
<organism evidence="1">
    <name type="scientific">Anguilla anguilla</name>
    <name type="common">European freshwater eel</name>
    <name type="synonym">Muraena anguilla</name>
    <dbReference type="NCBI Taxonomy" id="7936"/>
    <lineage>
        <taxon>Eukaryota</taxon>
        <taxon>Metazoa</taxon>
        <taxon>Chordata</taxon>
        <taxon>Craniata</taxon>
        <taxon>Vertebrata</taxon>
        <taxon>Euteleostomi</taxon>
        <taxon>Actinopterygii</taxon>
        <taxon>Neopterygii</taxon>
        <taxon>Teleostei</taxon>
        <taxon>Anguilliformes</taxon>
        <taxon>Anguillidae</taxon>
        <taxon>Anguilla</taxon>
    </lineage>
</organism>
<protein>
    <submittedName>
        <fullName evidence="1">Uncharacterized protein</fullName>
    </submittedName>
</protein>